<dbReference type="WBParaSite" id="PS1159_v2.g24550.t1">
    <property type="protein sequence ID" value="PS1159_v2.g24550.t1"/>
    <property type="gene ID" value="PS1159_v2.g24550"/>
</dbReference>
<protein>
    <submittedName>
        <fullName evidence="2">Uncharacterized protein</fullName>
    </submittedName>
</protein>
<evidence type="ECO:0000313" key="2">
    <source>
        <dbReference type="WBParaSite" id="PS1159_v2.g24550.t1"/>
    </source>
</evidence>
<evidence type="ECO:0000313" key="1">
    <source>
        <dbReference type="Proteomes" id="UP000887580"/>
    </source>
</evidence>
<name>A0AC35G8B0_9BILA</name>
<organism evidence="1 2">
    <name type="scientific">Panagrolaimus sp. PS1159</name>
    <dbReference type="NCBI Taxonomy" id="55785"/>
    <lineage>
        <taxon>Eukaryota</taxon>
        <taxon>Metazoa</taxon>
        <taxon>Ecdysozoa</taxon>
        <taxon>Nematoda</taxon>
        <taxon>Chromadorea</taxon>
        <taxon>Rhabditida</taxon>
        <taxon>Tylenchina</taxon>
        <taxon>Panagrolaimomorpha</taxon>
        <taxon>Panagrolaimoidea</taxon>
        <taxon>Panagrolaimidae</taxon>
        <taxon>Panagrolaimus</taxon>
    </lineage>
</organism>
<dbReference type="Proteomes" id="UP000887580">
    <property type="component" value="Unplaced"/>
</dbReference>
<reference evidence="2" key="1">
    <citation type="submission" date="2022-11" db="UniProtKB">
        <authorList>
            <consortium name="WormBaseParasite"/>
        </authorList>
    </citation>
    <scope>IDENTIFICATION</scope>
</reference>
<sequence>MSEPVDRFYGVIHNYVIHKYNGGVQKIPHAWSYIDERLAIVCDRLENQFRRKIDNVVNTLFKNELSFYAFMDILDRLYGEAFVLDYPRALGAIIACGVYVKKLSEIEGQGELSNVYQNSARFRHQINQTVLYMSKILDAQTARQWNGENKYTWEGFLEYVTNNAKTFENQNFVEAKTGHPIILAATVGILGIILYRYMFHI</sequence>
<accession>A0AC35G8B0</accession>
<proteinExistence type="predicted"/>